<dbReference type="PANTHER" id="PTHR23508:SF10">
    <property type="entry name" value="CARBOXYLIC ACID TRANSPORTER PROTEIN HOMOLOG"/>
    <property type="match status" value="1"/>
</dbReference>
<keyword evidence="3 5" id="KW-1133">Transmembrane helix</keyword>
<organism evidence="7 8">
    <name type="scientific">Neocucurbitaria cava</name>
    <dbReference type="NCBI Taxonomy" id="798079"/>
    <lineage>
        <taxon>Eukaryota</taxon>
        <taxon>Fungi</taxon>
        <taxon>Dikarya</taxon>
        <taxon>Ascomycota</taxon>
        <taxon>Pezizomycotina</taxon>
        <taxon>Dothideomycetes</taxon>
        <taxon>Pleosporomycetidae</taxon>
        <taxon>Pleosporales</taxon>
        <taxon>Pleosporineae</taxon>
        <taxon>Cucurbitariaceae</taxon>
        <taxon>Neocucurbitaria</taxon>
    </lineage>
</organism>
<accession>A0A9W8Y3R6</accession>
<dbReference type="OrthoDB" id="5296287at2759"/>
<keyword evidence="2 5" id="KW-0812">Transmembrane</keyword>
<comment type="subcellular location">
    <subcellularLocation>
        <location evidence="1">Membrane</location>
        <topology evidence="1">Multi-pass membrane protein</topology>
    </subcellularLocation>
</comment>
<dbReference type="GO" id="GO:0005886">
    <property type="term" value="C:plasma membrane"/>
    <property type="evidence" value="ECO:0007669"/>
    <property type="project" value="TreeGrafter"/>
</dbReference>
<dbReference type="Proteomes" id="UP001140560">
    <property type="component" value="Unassembled WGS sequence"/>
</dbReference>
<feature type="transmembrane region" description="Helical" evidence="5">
    <location>
        <begin position="167"/>
        <end position="188"/>
    </location>
</feature>
<dbReference type="InterPro" id="IPR020846">
    <property type="entry name" value="MFS_dom"/>
</dbReference>
<evidence type="ECO:0000256" key="1">
    <source>
        <dbReference type="ARBA" id="ARBA00004141"/>
    </source>
</evidence>
<dbReference type="PROSITE" id="PS50850">
    <property type="entry name" value="MFS"/>
    <property type="match status" value="1"/>
</dbReference>
<evidence type="ECO:0000256" key="5">
    <source>
        <dbReference type="SAM" id="Phobius"/>
    </source>
</evidence>
<dbReference type="SUPFAM" id="SSF103473">
    <property type="entry name" value="MFS general substrate transporter"/>
    <property type="match status" value="1"/>
</dbReference>
<evidence type="ECO:0000313" key="8">
    <source>
        <dbReference type="Proteomes" id="UP001140560"/>
    </source>
</evidence>
<dbReference type="InterPro" id="IPR036259">
    <property type="entry name" value="MFS_trans_sf"/>
</dbReference>
<evidence type="ECO:0000256" key="3">
    <source>
        <dbReference type="ARBA" id="ARBA00022989"/>
    </source>
</evidence>
<keyword evidence="8" id="KW-1185">Reference proteome</keyword>
<dbReference type="AlphaFoldDB" id="A0A9W8Y3R6"/>
<reference evidence="7" key="1">
    <citation type="submission" date="2022-10" db="EMBL/GenBank/DDBJ databases">
        <title>Tapping the CABI collections for fungal endophytes: first genome assemblies for Collariella, Neodidymelliopsis, Ascochyta clinopodiicola, Didymella pomorum, Didymosphaeria variabile, Neocosmospora piperis and Neocucurbitaria cava.</title>
        <authorList>
            <person name="Hill R."/>
        </authorList>
    </citation>
    <scope>NUCLEOTIDE SEQUENCE</scope>
    <source>
        <strain evidence="7">IMI 356814</strain>
    </source>
</reference>
<dbReference type="PANTHER" id="PTHR23508">
    <property type="entry name" value="CARBOXYLIC ACID TRANSPORTER PROTEIN HOMOLOG"/>
    <property type="match status" value="1"/>
</dbReference>
<feature type="domain" description="Major facilitator superfamily (MFS) profile" evidence="6">
    <location>
        <begin position="1"/>
        <end position="318"/>
    </location>
</feature>
<evidence type="ECO:0000256" key="2">
    <source>
        <dbReference type="ARBA" id="ARBA00022692"/>
    </source>
</evidence>
<sequence length="353" mass="38098">MGGMYGPAANTALADLPYDARGLLSGLYQNGYSIGYLLAAVFYRALVPTTTHGWRSLFWFAAGPPVLLMVFRLAMPETNHFQTLKAERAVRATSTQGDGGTSATSAKKPNGIATFGREAGRAVKQNWVLLIYMVVLMTGFNSCSHGSQDFFPTFLKNQVELSATQVTIIAVVGQLGSITGGTTLGYISTFSGRRLIMLTACIFGGAIVPAYILPRDMSLVASAFFEQVFVGGVWGPIPIHLMELSPTALRATTVGLTYQLGNLASSASATIQAIIGERYPLPPGPKGVKRFDYGKVIAIFIASVWAYIFLFLLAGPEMTQHEREEEAEAVRTRELLRQDGVAMEVVHVSEKVV</sequence>
<dbReference type="Gene3D" id="1.20.1250.20">
    <property type="entry name" value="MFS general substrate transporter like domains"/>
    <property type="match status" value="2"/>
</dbReference>
<dbReference type="GO" id="GO:0035879">
    <property type="term" value="P:plasma membrane lactate transport"/>
    <property type="evidence" value="ECO:0007669"/>
    <property type="project" value="TreeGrafter"/>
</dbReference>
<feature type="transmembrane region" description="Helical" evidence="5">
    <location>
        <begin position="127"/>
        <end position="147"/>
    </location>
</feature>
<feature type="transmembrane region" description="Helical" evidence="5">
    <location>
        <begin position="195"/>
        <end position="213"/>
    </location>
</feature>
<dbReference type="Pfam" id="PF00083">
    <property type="entry name" value="Sugar_tr"/>
    <property type="match status" value="1"/>
</dbReference>
<feature type="transmembrane region" description="Helical" evidence="5">
    <location>
        <begin position="27"/>
        <end position="45"/>
    </location>
</feature>
<gene>
    <name evidence="7" type="ORF">N0V83_007736</name>
</gene>
<dbReference type="EMBL" id="JAPEUY010000014">
    <property type="protein sequence ID" value="KAJ4366101.1"/>
    <property type="molecule type" value="Genomic_DNA"/>
</dbReference>
<evidence type="ECO:0000313" key="7">
    <source>
        <dbReference type="EMBL" id="KAJ4366101.1"/>
    </source>
</evidence>
<dbReference type="FunFam" id="1.20.1250.20:FF:000340">
    <property type="entry name" value="MFS transporter, SHS family, lactate transporter"/>
    <property type="match status" value="1"/>
</dbReference>
<comment type="caution">
    <text evidence="7">The sequence shown here is derived from an EMBL/GenBank/DDBJ whole genome shotgun (WGS) entry which is preliminary data.</text>
</comment>
<evidence type="ECO:0000259" key="6">
    <source>
        <dbReference type="PROSITE" id="PS50850"/>
    </source>
</evidence>
<feature type="transmembrane region" description="Helical" evidence="5">
    <location>
        <begin position="293"/>
        <end position="314"/>
    </location>
</feature>
<dbReference type="InterPro" id="IPR005828">
    <property type="entry name" value="MFS_sugar_transport-like"/>
</dbReference>
<protein>
    <recommendedName>
        <fullName evidence="6">Major facilitator superfamily (MFS) profile domain-containing protein</fullName>
    </recommendedName>
</protein>
<keyword evidence="4 5" id="KW-0472">Membrane</keyword>
<dbReference type="GO" id="GO:0015355">
    <property type="term" value="F:secondary active monocarboxylate transmembrane transporter activity"/>
    <property type="evidence" value="ECO:0007669"/>
    <property type="project" value="TreeGrafter"/>
</dbReference>
<name>A0A9W8Y3R6_9PLEO</name>
<feature type="transmembrane region" description="Helical" evidence="5">
    <location>
        <begin position="57"/>
        <end position="75"/>
    </location>
</feature>
<proteinExistence type="predicted"/>
<evidence type="ECO:0000256" key="4">
    <source>
        <dbReference type="ARBA" id="ARBA00023136"/>
    </source>
</evidence>